<dbReference type="Pfam" id="PF00378">
    <property type="entry name" value="ECH_1"/>
    <property type="match status" value="1"/>
</dbReference>
<evidence type="ECO:0000313" key="3">
    <source>
        <dbReference type="Proteomes" id="UP000191135"/>
    </source>
</evidence>
<gene>
    <name evidence="2" type="primary">menB</name>
    <name evidence="2" type="ORF">Mame_00494</name>
</gene>
<dbReference type="Proteomes" id="UP000191135">
    <property type="component" value="Chromosome"/>
</dbReference>
<dbReference type="EC" id="4.1.3.36" evidence="2"/>
<reference evidence="2 3" key="1">
    <citation type="submission" date="2017-03" db="EMBL/GenBank/DDBJ databases">
        <title>Foreign affairs: Plasmid Transfer between Roseobacters and Rhizobia.</title>
        <authorList>
            <person name="Bartling P."/>
            <person name="Bunk B."/>
            <person name="Overmann J."/>
            <person name="Brinkmann H."/>
            <person name="Petersen J."/>
        </authorList>
    </citation>
    <scope>NUCLEOTIDE SEQUENCE [LARGE SCALE GENOMIC DNA]</scope>
    <source>
        <strain evidence="2 3">MACL11</strain>
    </source>
</reference>
<name>A0A1U9YWQ8_9HYPH</name>
<dbReference type="KEGG" id="mmed:Mame_00494"/>
<dbReference type="STRING" id="1122214.Mame_00494"/>
<dbReference type="SUPFAM" id="SSF52096">
    <property type="entry name" value="ClpP/crotonase"/>
    <property type="match status" value="1"/>
</dbReference>
<accession>A0A1U9YWQ8</accession>
<dbReference type="InterPro" id="IPR029045">
    <property type="entry name" value="ClpP/crotonase-like_dom_sf"/>
</dbReference>
<dbReference type="OrthoDB" id="9795613at2"/>
<dbReference type="InterPro" id="IPR001753">
    <property type="entry name" value="Enoyl-CoA_hydra/iso"/>
</dbReference>
<protein>
    <submittedName>
        <fullName evidence="2">1,4-Dihydroxy-2-naphthoyl-CoA synthase</fullName>
        <ecNumber evidence="2">4.1.3.36</ecNumber>
    </submittedName>
</protein>
<dbReference type="CDD" id="cd06558">
    <property type="entry name" value="crotonase-like"/>
    <property type="match status" value="1"/>
</dbReference>
<keyword evidence="2" id="KW-0456">Lyase</keyword>
<dbReference type="EMBL" id="CP020330">
    <property type="protein sequence ID" value="AQZ49877.1"/>
    <property type="molecule type" value="Genomic_DNA"/>
</dbReference>
<comment type="similarity">
    <text evidence="1">Belongs to the enoyl-CoA hydratase/isomerase family.</text>
</comment>
<dbReference type="eggNOG" id="COG1024">
    <property type="taxonomic scope" value="Bacteria"/>
</dbReference>
<sequence length="259" mass="27511">MSDQFETISLSVDERQVATVTLARPDKHNAMNATMIAELAEVAADLAERSDIRVVVLAAEGRTFCAGGDLNWMRAQREKDRAGKIAEAMTLARMLKLWNDLPKPVIARVEGSAYGGGLGLIAVSDIVVAAENARFALTETRLGLIPATIGPFVVRKFGEAFARQVFFSARPFGADFMHRAGAVARVCPAGDVEAAVAEEVDACLQCAPGAVAAAKSLCLSISGMDPSEAMTFSAEALADRWETDEAKAGIAAFFASRKK</sequence>
<dbReference type="AlphaFoldDB" id="A0A1U9YWQ8"/>
<proteinExistence type="inferred from homology"/>
<dbReference type="PANTHER" id="PTHR42964:SF1">
    <property type="entry name" value="POLYKETIDE BIOSYNTHESIS ENOYL-COA HYDRATASE PKSH-RELATED"/>
    <property type="match status" value="1"/>
</dbReference>
<keyword evidence="3" id="KW-1185">Reference proteome</keyword>
<evidence type="ECO:0000256" key="1">
    <source>
        <dbReference type="ARBA" id="ARBA00005254"/>
    </source>
</evidence>
<dbReference type="RefSeq" id="WP_018066306.1">
    <property type="nucleotide sequence ID" value="NZ_AQWH01000021.1"/>
</dbReference>
<dbReference type="Gene3D" id="1.10.12.10">
    <property type="entry name" value="Lyase 2-enoyl-coa Hydratase, Chain A, domain 2"/>
    <property type="match status" value="1"/>
</dbReference>
<dbReference type="InterPro" id="IPR051683">
    <property type="entry name" value="Enoyl-CoA_Hydratase/Isomerase"/>
</dbReference>
<dbReference type="GO" id="GO:0008935">
    <property type="term" value="F:1,4-dihydroxy-2-naphthoyl-CoA synthase activity"/>
    <property type="evidence" value="ECO:0007669"/>
    <property type="project" value="UniProtKB-EC"/>
</dbReference>
<organism evidence="2 3">
    <name type="scientific">Martelella mediterranea DSM 17316</name>
    <dbReference type="NCBI Taxonomy" id="1122214"/>
    <lineage>
        <taxon>Bacteria</taxon>
        <taxon>Pseudomonadati</taxon>
        <taxon>Pseudomonadota</taxon>
        <taxon>Alphaproteobacteria</taxon>
        <taxon>Hyphomicrobiales</taxon>
        <taxon>Aurantimonadaceae</taxon>
        <taxon>Martelella</taxon>
    </lineage>
</organism>
<dbReference type="PANTHER" id="PTHR42964">
    <property type="entry name" value="ENOYL-COA HYDRATASE"/>
    <property type="match status" value="1"/>
</dbReference>
<evidence type="ECO:0000313" key="2">
    <source>
        <dbReference type="EMBL" id="AQZ49877.1"/>
    </source>
</evidence>
<dbReference type="InterPro" id="IPR014748">
    <property type="entry name" value="Enoyl-CoA_hydra_C"/>
</dbReference>
<dbReference type="Gene3D" id="3.90.226.10">
    <property type="entry name" value="2-enoyl-CoA Hydratase, Chain A, domain 1"/>
    <property type="match status" value="1"/>
</dbReference>